<gene>
    <name evidence="1" type="ORF">HERILL_LOCUS16343</name>
</gene>
<organism evidence="1 2">
    <name type="scientific">Hermetia illucens</name>
    <name type="common">Black soldier fly</name>
    <dbReference type="NCBI Taxonomy" id="343691"/>
    <lineage>
        <taxon>Eukaryota</taxon>
        <taxon>Metazoa</taxon>
        <taxon>Ecdysozoa</taxon>
        <taxon>Arthropoda</taxon>
        <taxon>Hexapoda</taxon>
        <taxon>Insecta</taxon>
        <taxon>Pterygota</taxon>
        <taxon>Neoptera</taxon>
        <taxon>Endopterygota</taxon>
        <taxon>Diptera</taxon>
        <taxon>Brachycera</taxon>
        <taxon>Stratiomyomorpha</taxon>
        <taxon>Stratiomyidae</taxon>
        <taxon>Hermetiinae</taxon>
        <taxon>Hermetia</taxon>
    </lineage>
</organism>
<evidence type="ECO:0000313" key="1">
    <source>
        <dbReference type="EMBL" id="CAD7094115.1"/>
    </source>
</evidence>
<dbReference type="EMBL" id="LR899015">
    <property type="protein sequence ID" value="CAD7094115.1"/>
    <property type="molecule type" value="Genomic_DNA"/>
</dbReference>
<evidence type="ECO:0000313" key="2">
    <source>
        <dbReference type="Proteomes" id="UP000594454"/>
    </source>
</evidence>
<accession>A0A7R8Z1Y4</accession>
<dbReference type="Proteomes" id="UP000594454">
    <property type="component" value="Chromosome 7"/>
</dbReference>
<name>A0A7R8Z1Y4_HERIL</name>
<keyword evidence="2" id="KW-1185">Reference proteome</keyword>
<dbReference type="AlphaFoldDB" id="A0A7R8Z1Y4"/>
<protein>
    <submittedName>
        <fullName evidence="1">Uncharacterized protein</fullName>
    </submittedName>
</protein>
<proteinExistence type="predicted"/>
<dbReference type="InParanoid" id="A0A7R8Z1Y4"/>
<sequence length="89" mass="10878">MEKIDTFENYMHNTIKWIPDNRSSGCSCRRINQDWIQISEKGRSKFLVHSEITHSAELICRDFCFRKQSQKRYHYFPVIDPIRWLHMDD</sequence>
<reference evidence="1 2" key="1">
    <citation type="submission" date="2020-11" db="EMBL/GenBank/DDBJ databases">
        <authorList>
            <person name="Wallbank WR R."/>
            <person name="Pardo Diaz C."/>
            <person name="Kozak K."/>
            <person name="Martin S."/>
            <person name="Jiggins C."/>
            <person name="Moest M."/>
            <person name="Warren A I."/>
            <person name="Generalovic N T."/>
            <person name="Byers J.R.P. K."/>
            <person name="Montejo-Kovacevich G."/>
            <person name="Yen C E."/>
        </authorList>
    </citation>
    <scope>NUCLEOTIDE SEQUENCE [LARGE SCALE GENOMIC DNA]</scope>
</reference>